<keyword evidence="2" id="KW-0812">Transmembrane</keyword>
<gene>
    <name evidence="3" type="ORF">SPHI_16870</name>
</gene>
<evidence type="ECO:0000313" key="4">
    <source>
        <dbReference type="Proteomes" id="UP000188729"/>
    </source>
</evidence>
<dbReference type="NCBIfam" id="TIGR01167">
    <property type="entry name" value="LPXTG_anchor"/>
    <property type="match status" value="1"/>
</dbReference>
<protein>
    <recommendedName>
        <fullName evidence="5">Cbb3-type cytochrome oxidase component FixQ</fullName>
    </recommendedName>
</protein>
<evidence type="ECO:0000256" key="2">
    <source>
        <dbReference type="SAM" id="Phobius"/>
    </source>
</evidence>
<dbReference type="Proteomes" id="UP000188729">
    <property type="component" value="Unassembled WGS sequence"/>
</dbReference>
<evidence type="ECO:0000313" key="3">
    <source>
        <dbReference type="EMBL" id="ONF96072.1"/>
    </source>
</evidence>
<dbReference type="STRING" id="1915074.SPHI_16870"/>
<evidence type="ECO:0008006" key="5">
    <source>
        <dbReference type="Google" id="ProtNLM"/>
    </source>
</evidence>
<dbReference type="EMBL" id="MPSB01000006">
    <property type="protein sequence ID" value="ONF96072.1"/>
    <property type="molecule type" value="Genomic_DNA"/>
</dbReference>
<keyword evidence="4" id="KW-1185">Reference proteome</keyword>
<name>A0A1V2ETR3_9SPHN</name>
<keyword evidence="2" id="KW-0472">Membrane</keyword>
<reference evidence="3 4" key="1">
    <citation type="submission" date="2016-11" db="EMBL/GenBank/DDBJ databases">
        <title>Genome sequence of Sphingomonas jeddahensis G39.</title>
        <authorList>
            <person name="Poehlein A."/>
            <person name="Wuebbeler J.H."/>
            <person name="Steinbuechel A."/>
            <person name="Daniel R."/>
        </authorList>
    </citation>
    <scope>NUCLEOTIDE SEQUENCE [LARGE SCALE GENOMIC DNA]</scope>
    <source>
        <strain evidence="3 4">G39</strain>
    </source>
</reference>
<keyword evidence="2" id="KW-1133">Transmembrane helix</keyword>
<organism evidence="3 4">
    <name type="scientific">Sphingomonas jeddahensis</name>
    <dbReference type="NCBI Taxonomy" id="1915074"/>
    <lineage>
        <taxon>Bacteria</taxon>
        <taxon>Pseudomonadati</taxon>
        <taxon>Pseudomonadota</taxon>
        <taxon>Alphaproteobacteria</taxon>
        <taxon>Sphingomonadales</taxon>
        <taxon>Sphingomonadaceae</taxon>
        <taxon>Sphingomonas</taxon>
    </lineage>
</organism>
<proteinExistence type="predicted"/>
<accession>A0A1V2ETR3</accession>
<feature type="transmembrane region" description="Helical" evidence="2">
    <location>
        <begin position="12"/>
        <end position="29"/>
    </location>
</feature>
<dbReference type="OrthoDB" id="7575805at2"/>
<feature type="region of interest" description="Disordered" evidence="1">
    <location>
        <begin position="35"/>
        <end position="62"/>
    </location>
</feature>
<dbReference type="RefSeq" id="WP_076744460.1">
    <property type="nucleotide sequence ID" value="NZ_MPSB01000006.1"/>
</dbReference>
<evidence type="ECO:0000256" key="1">
    <source>
        <dbReference type="SAM" id="MobiDB-lite"/>
    </source>
</evidence>
<dbReference type="AlphaFoldDB" id="A0A1V2ETR3"/>
<comment type="caution">
    <text evidence="3">The sequence shown here is derived from an EMBL/GenBank/DDBJ whole genome shotgun (WGS) entry which is preliminary data.</text>
</comment>
<sequence>MEHQATGDSMWAFVVIGGFIILGLALAFAKFRNKTTPAQDARTEQATHDLYKEQSRDDAMRG</sequence>
<feature type="compositionally biased region" description="Basic and acidic residues" evidence="1">
    <location>
        <begin position="41"/>
        <end position="62"/>
    </location>
</feature>